<reference evidence="3 4" key="1">
    <citation type="submission" date="2024-02" db="EMBL/GenBank/DDBJ databases">
        <title>High-quality chromosome-scale genome assembly of Pensacola bahiagrass (Paspalum notatum Flugge var. saurae).</title>
        <authorList>
            <person name="Vega J.M."/>
            <person name="Podio M."/>
            <person name="Orjuela J."/>
            <person name="Siena L.A."/>
            <person name="Pessino S.C."/>
            <person name="Combes M.C."/>
            <person name="Mariac C."/>
            <person name="Albertini E."/>
            <person name="Pupilli F."/>
            <person name="Ortiz J.P.A."/>
            <person name="Leblanc O."/>
        </authorList>
    </citation>
    <scope>NUCLEOTIDE SEQUENCE [LARGE SCALE GENOMIC DNA]</scope>
    <source>
        <strain evidence="3">R1</strain>
        <tissue evidence="3">Leaf</tissue>
    </source>
</reference>
<organism evidence="3 4">
    <name type="scientific">Paspalum notatum var. saurae</name>
    <dbReference type="NCBI Taxonomy" id="547442"/>
    <lineage>
        <taxon>Eukaryota</taxon>
        <taxon>Viridiplantae</taxon>
        <taxon>Streptophyta</taxon>
        <taxon>Embryophyta</taxon>
        <taxon>Tracheophyta</taxon>
        <taxon>Spermatophyta</taxon>
        <taxon>Magnoliopsida</taxon>
        <taxon>Liliopsida</taxon>
        <taxon>Poales</taxon>
        <taxon>Poaceae</taxon>
        <taxon>PACMAD clade</taxon>
        <taxon>Panicoideae</taxon>
        <taxon>Andropogonodae</taxon>
        <taxon>Paspaleae</taxon>
        <taxon>Paspalinae</taxon>
        <taxon>Paspalum</taxon>
    </lineage>
</organism>
<feature type="region of interest" description="Disordered" evidence="1">
    <location>
        <begin position="34"/>
        <end position="57"/>
    </location>
</feature>
<feature type="domain" description="Reverse transcriptase Ty1/copia-type" evidence="2">
    <location>
        <begin position="104"/>
        <end position="346"/>
    </location>
</feature>
<evidence type="ECO:0000256" key="1">
    <source>
        <dbReference type="SAM" id="MobiDB-lite"/>
    </source>
</evidence>
<sequence>MHGGTAAPTSAAPASSPTVAVPASAPYSAVVSAPESPAAESGHSPVRRRTRLQSGIVKPKKFSDGTVRYGNFLKIGEPECLQEALNDPSWRQAMQDEYTALLRNQTWHLVEASKGKNVVDCKWVFKIKKKSDGSIDRYKARLVAKGFKQQYGIDYEDTFSPVVKIATVRLVLSIDVSKGWTLRQLDVQNAFLHGILEEEVYMRQPPGFESADAPHLVCRLDKAIYGLKQAPRAWYAKLSSKLIDLGFKSSKSDASLFIYQRSGVVIYMLVYVDDIIVTSSSSEAVTALLSDLKKDFALIDLGDLHYFLGIEVQRDHDSLLLSQEKYAQEILARVNMTSCKPSPTPLSVSEKLSRHEGVLLNSEESTRYRSIVGALQYLTLSRPDLAFSVNKVCQFLHAPTSVHWTAVKRILRYVKYTINLGLTFFKSKSTLLSAYSDADWAGSIDDRRSTGGFAIYFGPNLISWSARKQTTVSRSSTEAEYKSMANATAEVIWLESLLAELGIKIEEPPRLWCDNLGATYLSANPVFHARAKHIEIDFHFVRERVNKKQLQIRLISTNDQLADGFTKALMTRKLEDFKTSTFPPILQRPTVEIEKDVWDALEWDGVEAGHHPSLYEAPVHSRHYRRRMLRITVL</sequence>
<dbReference type="PANTHER" id="PTHR11439">
    <property type="entry name" value="GAG-POL-RELATED RETROTRANSPOSON"/>
    <property type="match status" value="1"/>
</dbReference>
<dbReference type="AlphaFoldDB" id="A0AAQ3UNH8"/>
<proteinExistence type="predicted"/>
<evidence type="ECO:0000259" key="2">
    <source>
        <dbReference type="Pfam" id="PF07727"/>
    </source>
</evidence>
<dbReference type="Proteomes" id="UP001341281">
    <property type="component" value="Chromosome 09"/>
</dbReference>
<dbReference type="InterPro" id="IPR013103">
    <property type="entry name" value="RVT_2"/>
</dbReference>
<evidence type="ECO:0000313" key="3">
    <source>
        <dbReference type="EMBL" id="WVZ95460.1"/>
    </source>
</evidence>
<dbReference type="CDD" id="cd09272">
    <property type="entry name" value="RNase_HI_RT_Ty1"/>
    <property type="match status" value="1"/>
</dbReference>
<dbReference type="PANTHER" id="PTHR11439:SF450">
    <property type="entry name" value="REVERSE TRANSCRIPTASE TY1_COPIA-TYPE DOMAIN-CONTAINING PROTEIN"/>
    <property type="match status" value="1"/>
</dbReference>
<evidence type="ECO:0000313" key="4">
    <source>
        <dbReference type="Proteomes" id="UP001341281"/>
    </source>
</evidence>
<gene>
    <name evidence="3" type="ORF">U9M48_041223</name>
</gene>
<dbReference type="InterPro" id="IPR043502">
    <property type="entry name" value="DNA/RNA_pol_sf"/>
</dbReference>
<dbReference type="Pfam" id="PF07727">
    <property type="entry name" value="RVT_2"/>
    <property type="match status" value="1"/>
</dbReference>
<dbReference type="EMBL" id="CP144753">
    <property type="protein sequence ID" value="WVZ95460.1"/>
    <property type="molecule type" value="Genomic_DNA"/>
</dbReference>
<dbReference type="SUPFAM" id="SSF56672">
    <property type="entry name" value="DNA/RNA polymerases"/>
    <property type="match status" value="1"/>
</dbReference>
<feature type="non-terminal residue" evidence="3">
    <location>
        <position position="1"/>
    </location>
</feature>
<keyword evidence="4" id="KW-1185">Reference proteome</keyword>
<protein>
    <recommendedName>
        <fullName evidence="2">Reverse transcriptase Ty1/copia-type domain-containing protein</fullName>
    </recommendedName>
</protein>
<name>A0AAQ3UNH8_PASNO</name>
<accession>A0AAQ3UNH8</accession>